<dbReference type="PANTHER" id="PTHR23294">
    <property type="entry name" value="ET TRANSLATION PRODUCT-RELATED"/>
    <property type="match status" value="1"/>
</dbReference>
<proteinExistence type="predicted"/>
<feature type="transmembrane region" description="Helical" evidence="5">
    <location>
        <begin position="98"/>
        <end position="122"/>
    </location>
</feature>
<evidence type="ECO:0000256" key="2">
    <source>
        <dbReference type="ARBA" id="ARBA00022692"/>
    </source>
</evidence>
<evidence type="ECO:0000256" key="4">
    <source>
        <dbReference type="ARBA" id="ARBA00023136"/>
    </source>
</evidence>
<dbReference type="Proteomes" id="UP000789405">
    <property type="component" value="Unassembled WGS sequence"/>
</dbReference>
<comment type="caution">
    <text evidence="6">The sequence shown here is derived from an EMBL/GenBank/DDBJ whole genome shotgun (WGS) entry which is preliminary data.</text>
</comment>
<feature type="transmembrane region" description="Helical" evidence="5">
    <location>
        <begin position="333"/>
        <end position="354"/>
    </location>
</feature>
<comment type="subcellular location">
    <subcellularLocation>
        <location evidence="1">Membrane</location>
        <topology evidence="1">Multi-pass membrane protein</topology>
    </subcellularLocation>
</comment>
<feature type="transmembrane region" description="Helical" evidence="5">
    <location>
        <begin position="47"/>
        <end position="64"/>
    </location>
</feature>
<evidence type="ECO:0000256" key="5">
    <source>
        <dbReference type="SAM" id="Phobius"/>
    </source>
</evidence>
<feature type="transmembrane region" description="Helical" evidence="5">
    <location>
        <begin position="224"/>
        <end position="240"/>
    </location>
</feature>
<dbReference type="InterPro" id="IPR010291">
    <property type="entry name" value="Ion_channel_UNC-93"/>
</dbReference>
<accession>A0A9N9G239</accession>
<feature type="transmembrane region" description="Helical" evidence="5">
    <location>
        <begin position="289"/>
        <end position="313"/>
    </location>
</feature>
<organism evidence="6 7">
    <name type="scientific">Dentiscutata erythropus</name>
    <dbReference type="NCBI Taxonomy" id="1348616"/>
    <lineage>
        <taxon>Eukaryota</taxon>
        <taxon>Fungi</taxon>
        <taxon>Fungi incertae sedis</taxon>
        <taxon>Mucoromycota</taxon>
        <taxon>Glomeromycotina</taxon>
        <taxon>Glomeromycetes</taxon>
        <taxon>Diversisporales</taxon>
        <taxon>Gigasporaceae</taxon>
        <taxon>Dentiscutata</taxon>
    </lineage>
</organism>
<keyword evidence="7" id="KW-1185">Reference proteome</keyword>
<protein>
    <submittedName>
        <fullName evidence="6">4918_t:CDS:1</fullName>
    </submittedName>
</protein>
<feature type="transmembrane region" description="Helical" evidence="5">
    <location>
        <begin position="167"/>
        <end position="187"/>
    </location>
</feature>
<dbReference type="InterPro" id="IPR036259">
    <property type="entry name" value="MFS_trans_sf"/>
</dbReference>
<dbReference type="Gene3D" id="1.20.1250.20">
    <property type="entry name" value="MFS general substrate transporter like domains"/>
    <property type="match status" value="1"/>
</dbReference>
<reference evidence="6" key="1">
    <citation type="submission" date="2021-06" db="EMBL/GenBank/DDBJ databases">
        <authorList>
            <person name="Kallberg Y."/>
            <person name="Tangrot J."/>
            <person name="Rosling A."/>
        </authorList>
    </citation>
    <scope>NUCLEOTIDE SEQUENCE</scope>
    <source>
        <strain evidence="6">MA453B</strain>
    </source>
</reference>
<evidence type="ECO:0000313" key="6">
    <source>
        <dbReference type="EMBL" id="CAG8579365.1"/>
    </source>
</evidence>
<keyword evidence="2 5" id="KW-0812">Transmembrane</keyword>
<dbReference type="GO" id="GO:0016020">
    <property type="term" value="C:membrane"/>
    <property type="evidence" value="ECO:0007669"/>
    <property type="project" value="UniProtKB-SubCell"/>
</dbReference>
<dbReference type="EMBL" id="CAJVPY010003032">
    <property type="protein sequence ID" value="CAG8579365.1"/>
    <property type="molecule type" value="Genomic_DNA"/>
</dbReference>
<dbReference type="Pfam" id="PF05978">
    <property type="entry name" value="UNC-93"/>
    <property type="match status" value="1"/>
</dbReference>
<feature type="transmembrane region" description="Helical" evidence="5">
    <location>
        <begin position="392"/>
        <end position="415"/>
    </location>
</feature>
<gene>
    <name evidence="6" type="ORF">DERYTH_LOCUS6610</name>
</gene>
<keyword evidence="4 5" id="KW-0472">Membrane</keyword>
<dbReference type="AlphaFoldDB" id="A0A9N9G239"/>
<dbReference type="InterPro" id="IPR051617">
    <property type="entry name" value="UNC-93-like_regulator"/>
</dbReference>
<feature type="transmembrane region" description="Helical" evidence="5">
    <location>
        <begin position="134"/>
        <end position="155"/>
    </location>
</feature>
<feature type="transmembrane region" description="Helical" evidence="5">
    <location>
        <begin position="7"/>
        <end position="27"/>
    </location>
</feature>
<dbReference type="OrthoDB" id="196103at2759"/>
<dbReference type="PANTHER" id="PTHR23294:SF59">
    <property type="entry name" value="UNC93-LIKE PROTEIN C922.05C"/>
    <property type="match status" value="1"/>
</dbReference>
<evidence type="ECO:0000313" key="7">
    <source>
        <dbReference type="Proteomes" id="UP000789405"/>
    </source>
</evidence>
<evidence type="ECO:0000256" key="3">
    <source>
        <dbReference type="ARBA" id="ARBA00022989"/>
    </source>
</evidence>
<evidence type="ECO:0000256" key="1">
    <source>
        <dbReference type="ARBA" id="ARBA00004141"/>
    </source>
</evidence>
<sequence>MLPYSNPLTQVIIVAVICFLTSGIFNALNAMGGAGQLNTEVASNANVALYTCFAVGGLFAGPVVNKIGPSLSMALGGLTYALYSGSLLYYNHQQHDTFPIVAGAILGLGASLLWTGQGAIMLSYPTESDKGKYIGTFWVIFNLGGVLGSIVPIALNWNSTAGSVNDGTYIGFIVLMGLGSLLSLFLLPPDKVVRDDGHPVSIQKFPKWAEEITGVLRIFIDWKMLLLFPMFIASNWFYAYQFNGVNAFYFDIRTRAFNSLWYWAAQIVGAFLFGKLLDWPKFGRRSRGLIGLSILTIVLMANWIGGLFFQLTYKREDSPVNMDLYDSGYFPRIVLFIVFGLYDAMYQCFAYWVMGALTNGTNVLARYSGYYKAVQSAGGAISWRIDAVGTSYLVQLIICWALLVISIPFALPVVLNLKETNYDSKNIEEKVVVTNKSEIPA</sequence>
<keyword evidence="3 5" id="KW-1133">Transmembrane helix</keyword>
<feature type="transmembrane region" description="Helical" evidence="5">
    <location>
        <begin position="71"/>
        <end position="92"/>
    </location>
</feature>
<name>A0A9N9G239_9GLOM</name>
<feature type="transmembrane region" description="Helical" evidence="5">
    <location>
        <begin position="260"/>
        <end position="277"/>
    </location>
</feature>
<dbReference type="SUPFAM" id="SSF103473">
    <property type="entry name" value="MFS general substrate transporter"/>
    <property type="match status" value="1"/>
</dbReference>